<gene>
    <name evidence="2" type="ORF">BT96DRAFT_832510</name>
</gene>
<proteinExistence type="predicted"/>
<dbReference type="AlphaFoldDB" id="A0A6A4H0E9"/>
<dbReference type="InterPro" id="IPR058913">
    <property type="entry name" value="Integrase_dom_put"/>
</dbReference>
<name>A0A6A4H0E9_9AGAR</name>
<reference evidence="2" key="1">
    <citation type="journal article" date="2019" name="Environ. Microbiol.">
        <title>Fungal ecological strategies reflected in gene transcription - a case study of two litter decomposers.</title>
        <authorList>
            <person name="Barbi F."/>
            <person name="Kohler A."/>
            <person name="Barry K."/>
            <person name="Baskaran P."/>
            <person name="Daum C."/>
            <person name="Fauchery L."/>
            <person name="Ihrmark K."/>
            <person name="Kuo A."/>
            <person name="LaButti K."/>
            <person name="Lipzen A."/>
            <person name="Morin E."/>
            <person name="Grigoriev I.V."/>
            <person name="Henrissat B."/>
            <person name="Lindahl B."/>
            <person name="Martin F."/>
        </authorList>
    </citation>
    <scope>NUCLEOTIDE SEQUENCE</scope>
    <source>
        <strain evidence="2">JB14</strain>
    </source>
</reference>
<accession>A0A6A4H0E9</accession>
<keyword evidence="3" id="KW-1185">Reference proteome</keyword>
<evidence type="ECO:0000313" key="3">
    <source>
        <dbReference type="Proteomes" id="UP000799118"/>
    </source>
</evidence>
<dbReference type="EMBL" id="ML769636">
    <property type="protein sequence ID" value="KAE9391118.1"/>
    <property type="molecule type" value="Genomic_DNA"/>
</dbReference>
<sequence length="183" mass="20850">EAYGPDIDSAKYPAALHLKSVHNTPIEGLWHWFTNLSGINLKDELRRGYSDNIFHPGNQVHIDLFNWLWPKILQNELNSFTEYWNNHHIRFQAEKPNASGTSPRNAFTLPKSCSLQAQECQIDVDQFVVDALRAEIPVSHEEAMKFVSDEFDAKVEGVYKHIGSPELKAVVGWSTFTTMLALL</sequence>
<feature type="domain" description="Integrase core" evidence="1">
    <location>
        <begin position="15"/>
        <end position="95"/>
    </location>
</feature>
<dbReference type="Proteomes" id="UP000799118">
    <property type="component" value="Unassembled WGS sequence"/>
</dbReference>
<feature type="non-terminal residue" evidence="2">
    <location>
        <position position="1"/>
    </location>
</feature>
<evidence type="ECO:0000259" key="1">
    <source>
        <dbReference type="Pfam" id="PF24764"/>
    </source>
</evidence>
<evidence type="ECO:0000313" key="2">
    <source>
        <dbReference type="EMBL" id="KAE9391118.1"/>
    </source>
</evidence>
<dbReference type="OrthoDB" id="2993821at2759"/>
<organism evidence="2 3">
    <name type="scientific">Gymnopus androsaceus JB14</name>
    <dbReference type="NCBI Taxonomy" id="1447944"/>
    <lineage>
        <taxon>Eukaryota</taxon>
        <taxon>Fungi</taxon>
        <taxon>Dikarya</taxon>
        <taxon>Basidiomycota</taxon>
        <taxon>Agaricomycotina</taxon>
        <taxon>Agaricomycetes</taxon>
        <taxon>Agaricomycetidae</taxon>
        <taxon>Agaricales</taxon>
        <taxon>Marasmiineae</taxon>
        <taxon>Omphalotaceae</taxon>
        <taxon>Gymnopus</taxon>
    </lineage>
</organism>
<dbReference type="Pfam" id="PF24764">
    <property type="entry name" value="rva_4"/>
    <property type="match status" value="1"/>
</dbReference>
<protein>
    <recommendedName>
        <fullName evidence="1">Integrase core domain-containing protein</fullName>
    </recommendedName>
</protein>